<gene>
    <name evidence="1" type="ORF">DPEC_G00232290</name>
</gene>
<accession>A0ACC2FX96</accession>
<keyword evidence="2" id="KW-1185">Reference proteome</keyword>
<name>A0ACC2FX96_DALPE</name>
<evidence type="ECO:0000313" key="1">
    <source>
        <dbReference type="EMBL" id="KAJ7995977.1"/>
    </source>
</evidence>
<proteinExistence type="predicted"/>
<sequence length="223" mass="24465">MFGIWLEFLAVLGGFVGPGVLQVSGIEVFTSSEVEAVNGTEVKLKCTFKSEQPVSQASVAVSWDFNPLGQGAQEPVFYYHEIAYPPTEGRFKDHVSWSGDILKQDVSIRLNDILFTFNGTFICQVSNVPDVHGLSGEIVLKVVNKVAVSEMGLLAAVIGGAIAIVLLGLVVVLVVKHHRRNRDLELVAPRQLHDGALLSKKQQEKEEKPNFIHEKEMEAGEMI</sequence>
<organism evidence="1 2">
    <name type="scientific">Dallia pectoralis</name>
    <name type="common">Alaska blackfish</name>
    <dbReference type="NCBI Taxonomy" id="75939"/>
    <lineage>
        <taxon>Eukaryota</taxon>
        <taxon>Metazoa</taxon>
        <taxon>Chordata</taxon>
        <taxon>Craniata</taxon>
        <taxon>Vertebrata</taxon>
        <taxon>Euteleostomi</taxon>
        <taxon>Actinopterygii</taxon>
        <taxon>Neopterygii</taxon>
        <taxon>Teleostei</taxon>
        <taxon>Protacanthopterygii</taxon>
        <taxon>Esociformes</taxon>
        <taxon>Umbridae</taxon>
        <taxon>Dallia</taxon>
    </lineage>
</organism>
<dbReference type="Proteomes" id="UP001157502">
    <property type="component" value="Chromosome 20"/>
</dbReference>
<protein>
    <submittedName>
        <fullName evidence="1">Uncharacterized protein</fullName>
    </submittedName>
</protein>
<evidence type="ECO:0000313" key="2">
    <source>
        <dbReference type="Proteomes" id="UP001157502"/>
    </source>
</evidence>
<reference evidence="1" key="1">
    <citation type="submission" date="2021-05" db="EMBL/GenBank/DDBJ databases">
        <authorList>
            <person name="Pan Q."/>
            <person name="Jouanno E."/>
            <person name="Zahm M."/>
            <person name="Klopp C."/>
            <person name="Cabau C."/>
            <person name="Louis A."/>
            <person name="Berthelot C."/>
            <person name="Parey E."/>
            <person name="Roest Crollius H."/>
            <person name="Montfort J."/>
            <person name="Robinson-Rechavi M."/>
            <person name="Bouchez O."/>
            <person name="Lampietro C."/>
            <person name="Lopez Roques C."/>
            <person name="Donnadieu C."/>
            <person name="Postlethwait J."/>
            <person name="Bobe J."/>
            <person name="Dillon D."/>
            <person name="Chandos A."/>
            <person name="von Hippel F."/>
            <person name="Guiguen Y."/>
        </authorList>
    </citation>
    <scope>NUCLEOTIDE SEQUENCE</scope>
    <source>
        <strain evidence="1">YG-Jan2019</strain>
    </source>
</reference>
<comment type="caution">
    <text evidence="1">The sequence shown here is derived from an EMBL/GenBank/DDBJ whole genome shotgun (WGS) entry which is preliminary data.</text>
</comment>
<dbReference type="EMBL" id="CM055747">
    <property type="protein sequence ID" value="KAJ7995977.1"/>
    <property type="molecule type" value="Genomic_DNA"/>
</dbReference>